<dbReference type="Gene3D" id="1.20.1250.20">
    <property type="entry name" value="MFS general substrate transporter like domains"/>
    <property type="match status" value="1"/>
</dbReference>
<dbReference type="PANTHER" id="PTHR23513">
    <property type="entry name" value="INTEGRAL MEMBRANE EFFLUX PROTEIN-RELATED"/>
    <property type="match status" value="1"/>
</dbReference>
<comment type="subcellular location">
    <subcellularLocation>
        <location evidence="1">Cell inner membrane</location>
        <topology evidence="1">Multi-pass membrane protein</topology>
    </subcellularLocation>
</comment>
<evidence type="ECO:0000256" key="6">
    <source>
        <dbReference type="ARBA" id="ARBA00023136"/>
    </source>
</evidence>
<sequence length="464" mass="48439">MSAEPPDPVQTGSPPTGPAEEHPRLPGPPPGARSSHFVDLTPLRESPAFARLWFGNTLAGIGTFVTNTAVGLHIYDLTRSTFMVSLVAWFSLVPMIVAGLYGGAIADRFDRRTVALIASLVAWASTVSLALIAWAHVEAVWAFYVITTVNAVAATIASTTRQAITPRLLPAWLLPKAAALVGISGGLMVTVGPGVAGVLVSQVGYAWTYTVDVLLFLAGFFGLWTLPRIRPEGGRTPAGGIRSVIDGLSHLRRAPNIRMSFVVDLIAMTFGQPMVLFPAVGAIVIGGGPVTAGLLLASFAVGGILSSLVSGQVTGLRWQGRAIRNAIVCYGLGITGFGVVLAWVTLSGHAVQSMDFADVNGPALLLAAVALAVAGGSDNISSIFRQTILQTAVPDHLRGRTQGVFTVVVTGGPRLGQMFAGTLATLTATWVPSLVGGVLVVVLVWVTVARVPSFRDYDALDPRP</sequence>
<name>A0A543PLL5_9MICO</name>
<dbReference type="EMBL" id="VFQF01000003">
    <property type="protein sequence ID" value="TQN44961.1"/>
    <property type="molecule type" value="Genomic_DNA"/>
</dbReference>
<feature type="region of interest" description="Disordered" evidence="7">
    <location>
        <begin position="1"/>
        <end position="33"/>
    </location>
</feature>
<evidence type="ECO:0000259" key="9">
    <source>
        <dbReference type="PROSITE" id="PS50850"/>
    </source>
</evidence>
<dbReference type="InterPro" id="IPR010290">
    <property type="entry name" value="TM_effector"/>
</dbReference>
<evidence type="ECO:0000313" key="10">
    <source>
        <dbReference type="EMBL" id="TQN44961.1"/>
    </source>
</evidence>
<dbReference type="GO" id="GO:0005886">
    <property type="term" value="C:plasma membrane"/>
    <property type="evidence" value="ECO:0007669"/>
    <property type="project" value="UniProtKB-SubCell"/>
</dbReference>
<feature type="transmembrane region" description="Helical" evidence="8">
    <location>
        <begin position="141"/>
        <end position="157"/>
    </location>
</feature>
<proteinExistence type="predicted"/>
<evidence type="ECO:0000313" key="11">
    <source>
        <dbReference type="Proteomes" id="UP000320085"/>
    </source>
</evidence>
<feature type="transmembrane region" description="Helical" evidence="8">
    <location>
        <begin position="206"/>
        <end position="226"/>
    </location>
</feature>
<keyword evidence="2" id="KW-0813">Transport</keyword>
<reference evidence="10 11" key="1">
    <citation type="submission" date="2019-06" db="EMBL/GenBank/DDBJ databases">
        <title>Sequencing the genomes of 1000 actinobacteria strains.</title>
        <authorList>
            <person name="Klenk H.-P."/>
        </authorList>
    </citation>
    <scope>NUCLEOTIDE SEQUENCE [LARGE SCALE GENOMIC DNA]</scope>
    <source>
        <strain evidence="10 11">DSM 21776</strain>
    </source>
</reference>
<dbReference type="CDD" id="cd06173">
    <property type="entry name" value="MFS_MefA_like"/>
    <property type="match status" value="1"/>
</dbReference>
<dbReference type="PROSITE" id="PS50850">
    <property type="entry name" value="MFS"/>
    <property type="match status" value="1"/>
</dbReference>
<feature type="transmembrane region" description="Helical" evidence="8">
    <location>
        <begin position="291"/>
        <end position="310"/>
    </location>
</feature>
<gene>
    <name evidence="10" type="ORF">FHX52_4185</name>
</gene>
<protein>
    <submittedName>
        <fullName evidence="10">Putative MFS family arabinose efflux permease</fullName>
    </submittedName>
</protein>
<accession>A0A543PLL5</accession>
<feature type="transmembrane region" description="Helical" evidence="8">
    <location>
        <begin position="114"/>
        <end position="135"/>
    </location>
</feature>
<feature type="transmembrane region" description="Helical" evidence="8">
    <location>
        <begin position="430"/>
        <end position="448"/>
    </location>
</feature>
<feature type="transmembrane region" description="Helical" evidence="8">
    <location>
        <begin position="364"/>
        <end position="384"/>
    </location>
</feature>
<evidence type="ECO:0000256" key="2">
    <source>
        <dbReference type="ARBA" id="ARBA00022448"/>
    </source>
</evidence>
<dbReference type="SUPFAM" id="SSF103473">
    <property type="entry name" value="MFS general substrate transporter"/>
    <property type="match status" value="1"/>
</dbReference>
<keyword evidence="3" id="KW-1003">Cell membrane</keyword>
<dbReference type="GO" id="GO:0022857">
    <property type="term" value="F:transmembrane transporter activity"/>
    <property type="evidence" value="ECO:0007669"/>
    <property type="project" value="InterPro"/>
</dbReference>
<evidence type="ECO:0000256" key="5">
    <source>
        <dbReference type="ARBA" id="ARBA00022989"/>
    </source>
</evidence>
<evidence type="ECO:0000256" key="4">
    <source>
        <dbReference type="ARBA" id="ARBA00022692"/>
    </source>
</evidence>
<feature type="transmembrane region" description="Helical" evidence="8">
    <location>
        <begin position="52"/>
        <end position="75"/>
    </location>
</feature>
<feature type="transmembrane region" description="Helical" evidence="8">
    <location>
        <begin position="177"/>
        <end position="200"/>
    </location>
</feature>
<feature type="domain" description="Major facilitator superfamily (MFS) profile" evidence="9">
    <location>
        <begin position="211"/>
        <end position="464"/>
    </location>
</feature>
<evidence type="ECO:0000256" key="1">
    <source>
        <dbReference type="ARBA" id="ARBA00004429"/>
    </source>
</evidence>
<evidence type="ECO:0000256" key="8">
    <source>
        <dbReference type="SAM" id="Phobius"/>
    </source>
</evidence>
<evidence type="ECO:0000256" key="3">
    <source>
        <dbReference type="ARBA" id="ARBA00022475"/>
    </source>
</evidence>
<evidence type="ECO:0000256" key="7">
    <source>
        <dbReference type="SAM" id="MobiDB-lite"/>
    </source>
</evidence>
<dbReference type="Proteomes" id="UP000320085">
    <property type="component" value="Unassembled WGS sequence"/>
</dbReference>
<feature type="transmembrane region" description="Helical" evidence="8">
    <location>
        <begin position="261"/>
        <end position="285"/>
    </location>
</feature>
<comment type="caution">
    <text evidence="10">The sequence shown here is derived from an EMBL/GenBank/DDBJ whole genome shotgun (WGS) entry which is preliminary data.</text>
</comment>
<feature type="transmembrane region" description="Helical" evidence="8">
    <location>
        <begin position="81"/>
        <end position="102"/>
    </location>
</feature>
<keyword evidence="5 8" id="KW-1133">Transmembrane helix</keyword>
<keyword evidence="4 8" id="KW-0812">Transmembrane</keyword>
<dbReference type="AlphaFoldDB" id="A0A543PLL5"/>
<keyword evidence="6 8" id="KW-0472">Membrane</keyword>
<organism evidence="10 11">
    <name type="scientific">Humibacillus xanthopallidus</name>
    <dbReference type="NCBI Taxonomy" id="412689"/>
    <lineage>
        <taxon>Bacteria</taxon>
        <taxon>Bacillati</taxon>
        <taxon>Actinomycetota</taxon>
        <taxon>Actinomycetes</taxon>
        <taxon>Micrococcales</taxon>
        <taxon>Intrasporangiaceae</taxon>
        <taxon>Humibacillus</taxon>
    </lineage>
</organism>
<dbReference type="Pfam" id="PF05977">
    <property type="entry name" value="MFS_3"/>
    <property type="match status" value="1"/>
</dbReference>
<dbReference type="InterPro" id="IPR036259">
    <property type="entry name" value="MFS_trans_sf"/>
</dbReference>
<dbReference type="InterPro" id="IPR020846">
    <property type="entry name" value="MFS_dom"/>
</dbReference>
<dbReference type="PANTHER" id="PTHR23513:SF9">
    <property type="entry name" value="ENTEROBACTIN EXPORTER ENTS"/>
    <property type="match status" value="1"/>
</dbReference>
<feature type="transmembrane region" description="Helical" evidence="8">
    <location>
        <begin position="322"/>
        <end position="344"/>
    </location>
</feature>